<reference evidence="1 2" key="1">
    <citation type="journal article" date="2019" name="Genome Biol. Evol.">
        <title>Insights into the evolution of the New World diploid cottons (Gossypium, subgenus Houzingenia) based on genome sequencing.</title>
        <authorList>
            <person name="Grover C.E."/>
            <person name="Arick M.A. 2nd"/>
            <person name="Thrash A."/>
            <person name="Conover J.L."/>
            <person name="Sanders W.S."/>
            <person name="Peterson D.G."/>
            <person name="Frelichowski J.E."/>
            <person name="Scheffler J.A."/>
            <person name="Scheffler B.E."/>
            <person name="Wendel J.F."/>
        </authorList>
    </citation>
    <scope>NUCLEOTIDE SEQUENCE [LARGE SCALE GENOMIC DNA]</scope>
    <source>
        <strain evidence="1">4</strain>
        <tissue evidence="1">Leaf</tissue>
    </source>
</reference>
<dbReference type="Proteomes" id="UP000593574">
    <property type="component" value="Unassembled WGS sequence"/>
</dbReference>
<organism evidence="1 2">
    <name type="scientific">Gossypium laxum</name>
    <dbReference type="NCBI Taxonomy" id="34288"/>
    <lineage>
        <taxon>Eukaryota</taxon>
        <taxon>Viridiplantae</taxon>
        <taxon>Streptophyta</taxon>
        <taxon>Embryophyta</taxon>
        <taxon>Tracheophyta</taxon>
        <taxon>Spermatophyta</taxon>
        <taxon>Magnoliopsida</taxon>
        <taxon>eudicotyledons</taxon>
        <taxon>Gunneridae</taxon>
        <taxon>Pentapetalae</taxon>
        <taxon>rosids</taxon>
        <taxon>malvids</taxon>
        <taxon>Malvales</taxon>
        <taxon>Malvaceae</taxon>
        <taxon>Malvoideae</taxon>
        <taxon>Gossypium</taxon>
    </lineage>
</organism>
<feature type="non-terminal residue" evidence="1">
    <location>
        <position position="235"/>
    </location>
</feature>
<dbReference type="InterPro" id="IPR044517">
    <property type="entry name" value="PHOX1-4"/>
</dbReference>
<dbReference type="PANTHER" id="PTHR46183:SF16">
    <property type="entry name" value="PROTEIN PHOX3"/>
    <property type="match status" value="1"/>
</dbReference>
<dbReference type="AlphaFoldDB" id="A0A7J8ZBB5"/>
<keyword evidence="2" id="KW-1185">Reference proteome</keyword>
<proteinExistence type="predicted"/>
<comment type="caution">
    <text evidence="1">The sequence shown here is derived from an EMBL/GenBank/DDBJ whole genome shotgun (WGS) entry which is preliminary data.</text>
</comment>
<gene>
    <name evidence="1" type="ORF">Golax_024125</name>
</gene>
<name>A0A7J8ZBB5_9ROSI</name>
<protein>
    <submittedName>
        <fullName evidence="1">Uncharacterized protein</fullName>
    </submittedName>
</protein>
<evidence type="ECO:0000313" key="2">
    <source>
        <dbReference type="Proteomes" id="UP000593574"/>
    </source>
</evidence>
<evidence type="ECO:0000313" key="1">
    <source>
        <dbReference type="EMBL" id="MBA0709055.1"/>
    </source>
</evidence>
<accession>A0A7J8ZBB5</accession>
<dbReference type="EMBL" id="JABEZV010000004">
    <property type="protein sequence ID" value="MBA0709055.1"/>
    <property type="molecule type" value="Genomic_DNA"/>
</dbReference>
<dbReference type="PANTHER" id="PTHR46183">
    <property type="entry name" value="PROTEIN CLMP1"/>
    <property type="match status" value="1"/>
</dbReference>
<sequence>MTALALFNWGNVHMSRARKRVYFTEDGSRESVLKQIKTTYDYAQLEYSKAGKRYEEALRIKPDFYEAHLALAQQQFEQAKLSWYYAIGNNVDLETWPSEKVLHLYNNAEENMERGMQMWEELEQQRLRELSDLKDEQKQLKKMGLDGLLKDITADEAAEQAINMSALINILWGTILYERSNMEFKLGLPVWHECLEVAVEKFEHAGASPTDVAVMVKNHCSNNIALEGNLWLEIH</sequence>